<comment type="caution">
    <text evidence="6">The sequence shown here is derived from an EMBL/GenBank/DDBJ whole genome shotgun (WGS) entry which is preliminary data.</text>
</comment>
<comment type="pathway">
    <text evidence="3 4">Sulfur metabolism; hydrogen sulfide biosynthesis; sulfite from sulfate.</text>
</comment>
<evidence type="ECO:0000256" key="1">
    <source>
        <dbReference type="ARBA" id="ARBA00009732"/>
    </source>
</evidence>
<evidence type="ECO:0000259" key="5">
    <source>
        <dbReference type="Pfam" id="PF01507"/>
    </source>
</evidence>
<feature type="active site" description="Nucleophile; cysteine thiosulfonate intermediate" evidence="4">
    <location>
        <position position="232"/>
    </location>
</feature>
<comment type="cofactor">
    <cofactor evidence="4">
        <name>[4Fe-4S] cluster</name>
        <dbReference type="ChEBI" id="CHEBI:49883"/>
    </cofactor>
    <text evidence="4">Binds 1 [4Fe-4S] cluster per subunit.</text>
</comment>
<feature type="binding site" evidence="4">
    <location>
        <position position="125"/>
    </location>
    <ligand>
        <name>[4Fe-4S] cluster</name>
        <dbReference type="ChEBI" id="CHEBI:49883"/>
    </ligand>
</feature>
<dbReference type="PIRSF" id="PIRSF000857">
    <property type="entry name" value="PAPS_reductase"/>
    <property type="match status" value="1"/>
</dbReference>
<comment type="similarity">
    <text evidence="1 4">Belongs to the PAPS reductase family. CysH subfamily.</text>
</comment>
<keyword evidence="2 4" id="KW-0560">Oxidoreductase</keyword>
<dbReference type="NCBIfam" id="TIGR00434">
    <property type="entry name" value="cysH"/>
    <property type="match status" value="1"/>
</dbReference>
<dbReference type="Proteomes" id="UP000549457">
    <property type="component" value="Unassembled WGS sequence"/>
</dbReference>
<comment type="function">
    <text evidence="4">Catalyzes the formation of sulfite from adenosine 5'-phosphosulfate (APS) using thioredoxin as an electron donor.</text>
</comment>
<dbReference type="GO" id="GO:0051539">
    <property type="term" value="F:4 iron, 4 sulfur cluster binding"/>
    <property type="evidence" value="ECO:0007669"/>
    <property type="project" value="UniProtKB-UniRule"/>
</dbReference>
<dbReference type="GO" id="GO:0043866">
    <property type="term" value="F:adenylyl-sulfate reductase (thioredoxin) activity"/>
    <property type="evidence" value="ECO:0007669"/>
    <property type="project" value="UniProtKB-EC"/>
</dbReference>
<dbReference type="GO" id="GO:0005737">
    <property type="term" value="C:cytoplasm"/>
    <property type="evidence" value="ECO:0007669"/>
    <property type="project" value="UniProtKB-SubCell"/>
</dbReference>
<dbReference type="GO" id="GO:0046872">
    <property type="term" value="F:metal ion binding"/>
    <property type="evidence" value="ECO:0007669"/>
    <property type="project" value="UniProtKB-KW"/>
</dbReference>
<dbReference type="GO" id="GO:0004604">
    <property type="term" value="F:phosphoadenylyl-sulfate reductase (thioredoxin) activity"/>
    <property type="evidence" value="ECO:0007669"/>
    <property type="project" value="UniProtKB-UniRule"/>
</dbReference>
<keyword evidence="4" id="KW-0963">Cytoplasm</keyword>
<dbReference type="InterPro" id="IPR014729">
    <property type="entry name" value="Rossmann-like_a/b/a_fold"/>
</dbReference>
<keyword evidence="4" id="KW-0411">Iron-sulfur</keyword>
<comment type="subcellular location">
    <subcellularLocation>
        <location evidence="4">Cytoplasm</location>
    </subcellularLocation>
</comment>
<evidence type="ECO:0000256" key="2">
    <source>
        <dbReference type="ARBA" id="ARBA00023002"/>
    </source>
</evidence>
<dbReference type="EC" id="1.8.4.10" evidence="4"/>
<organism evidence="6 7">
    <name type="scientific">Amaricoccus macauensis</name>
    <dbReference type="NCBI Taxonomy" id="57001"/>
    <lineage>
        <taxon>Bacteria</taxon>
        <taxon>Pseudomonadati</taxon>
        <taxon>Pseudomonadota</taxon>
        <taxon>Alphaproteobacteria</taxon>
        <taxon>Rhodobacterales</taxon>
        <taxon>Paracoccaceae</taxon>
        <taxon>Amaricoccus</taxon>
    </lineage>
</organism>
<feature type="binding site" evidence="4">
    <location>
        <position position="126"/>
    </location>
    <ligand>
        <name>[4Fe-4S] cluster</name>
        <dbReference type="ChEBI" id="CHEBI:49883"/>
    </ligand>
</feature>
<gene>
    <name evidence="4" type="primary">cysH</name>
    <name evidence="6" type="ORF">HNP73_002640</name>
</gene>
<name>A0A840SNW8_9RHOB</name>
<reference evidence="6 7" key="1">
    <citation type="submission" date="2020-08" db="EMBL/GenBank/DDBJ databases">
        <title>Genomic Encyclopedia of Type Strains, Phase IV (KMG-IV): sequencing the most valuable type-strain genomes for metagenomic binning, comparative biology and taxonomic classification.</title>
        <authorList>
            <person name="Goeker M."/>
        </authorList>
    </citation>
    <scope>NUCLEOTIDE SEQUENCE [LARGE SCALE GENOMIC DNA]</scope>
    <source>
        <strain evidence="6 7">DSM 101730</strain>
    </source>
</reference>
<dbReference type="GO" id="GO:0019379">
    <property type="term" value="P:sulfate assimilation, phosphoadenylyl sulfate reduction by phosphoadenylyl-sulfate reductase (thioredoxin)"/>
    <property type="evidence" value="ECO:0007669"/>
    <property type="project" value="UniProtKB-UniRule"/>
</dbReference>
<dbReference type="HAMAP" id="MF_00063">
    <property type="entry name" value="CysH"/>
    <property type="match status" value="1"/>
</dbReference>
<proteinExistence type="inferred from homology"/>
<keyword evidence="4" id="KW-0479">Metal-binding</keyword>
<dbReference type="Pfam" id="PF01507">
    <property type="entry name" value="PAPS_reduct"/>
    <property type="match status" value="1"/>
</dbReference>
<dbReference type="EMBL" id="JACHFM010000002">
    <property type="protein sequence ID" value="MBB5222704.1"/>
    <property type="molecule type" value="Genomic_DNA"/>
</dbReference>
<evidence type="ECO:0000313" key="7">
    <source>
        <dbReference type="Proteomes" id="UP000549457"/>
    </source>
</evidence>
<evidence type="ECO:0000256" key="3">
    <source>
        <dbReference type="ARBA" id="ARBA00024327"/>
    </source>
</evidence>
<accession>A0A840SNW8</accession>
<keyword evidence="4" id="KW-0408">Iron</keyword>
<protein>
    <recommendedName>
        <fullName evidence="4">Adenosine 5'-phosphosulfate reductase</fullName>
        <shortName evidence="4">APS reductase</shortName>
        <ecNumber evidence="4">1.8.4.10</ecNumber>
    </recommendedName>
    <alternativeName>
        <fullName evidence="4">5'-adenylylsulfate reductase</fullName>
    </alternativeName>
    <alternativeName>
        <fullName evidence="4">Thioredoxin-dependent 5'-adenylylsulfate reductase</fullName>
    </alternativeName>
</protein>
<feature type="domain" description="Phosphoadenosine phosphosulphate reductase" evidence="5">
    <location>
        <begin position="44"/>
        <end position="212"/>
    </location>
</feature>
<dbReference type="Gene3D" id="3.40.50.620">
    <property type="entry name" value="HUPs"/>
    <property type="match status" value="1"/>
</dbReference>
<comment type="catalytic activity">
    <reaction evidence="4">
        <text>[thioredoxin]-disulfide + sulfite + AMP + 2 H(+) = adenosine 5'-phosphosulfate + [thioredoxin]-dithiol</text>
        <dbReference type="Rhea" id="RHEA:21976"/>
        <dbReference type="Rhea" id="RHEA-COMP:10698"/>
        <dbReference type="Rhea" id="RHEA-COMP:10700"/>
        <dbReference type="ChEBI" id="CHEBI:15378"/>
        <dbReference type="ChEBI" id="CHEBI:17359"/>
        <dbReference type="ChEBI" id="CHEBI:29950"/>
        <dbReference type="ChEBI" id="CHEBI:50058"/>
        <dbReference type="ChEBI" id="CHEBI:58243"/>
        <dbReference type="ChEBI" id="CHEBI:456215"/>
        <dbReference type="EC" id="1.8.4.10"/>
    </reaction>
</comment>
<dbReference type="AlphaFoldDB" id="A0A840SNW8"/>
<feature type="binding site" evidence="4">
    <location>
        <position position="209"/>
    </location>
    <ligand>
        <name>[4Fe-4S] cluster</name>
        <dbReference type="ChEBI" id="CHEBI:49883"/>
    </ligand>
</feature>
<dbReference type="PANTHER" id="PTHR46509:SF1">
    <property type="entry name" value="PHOSPHOADENOSINE PHOSPHOSULFATE REDUCTASE"/>
    <property type="match status" value="1"/>
</dbReference>
<dbReference type="InterPro" id="IPR004511">
    <property type="entry name" value="PAPS/APS_Rdtase"/>
</dbReference>
<evidence type="ECO:0000313" key="6">
    <source>
        <dbReference type="EMBL" id="MBB5222704.1"/>
    </source>
</evidence>
<keyword evidence="7" id="KW-1185">Reference proteome</keyword>
<feature type="binding site" evidence="4">
    <location>
        <position position="206"/>
    </location>
    <ligand>
        <name>[4Fe-4S] cluster</name>
        <dbReference type="ChEBI" id="CHEBI:49883"/>
    </ligand>
</feature>
<dbReference type="SUPFAM" id="SSF52402">
    <property type="entry name" value="Adenine nucleotide alpha hydrolases-like"/>
    <property type="match status" value="1"/>
</dbReference>
<evidence type="ECO:0000256" key="4">
    <source>
        <dbReference type="HAMAP-Rule" id="MF_00063"/>
    </source>
</evidence>
<sequence length="247" mass="27468">MRLDCASALEAHPLDRVEALRLAYGDATPEAVLEATLCAFPDQVAMVSSFGAEAAVLLKMIADLDRDLPVLMIDSAMLFEETLEYQRTLAAHLGLRNVRILRPNPADLARIDPDDTLHQRDPDTCCGVRKVLPLDRALRPWPVSISGRKRFQASSRAALEIFEREGERLKVNPLAHWGAQDLRAYMDVHELPRHPLVAKGFRSIGCQPCTTPVKEGEDDRAGRWRGTEKIECGIHFGADGRILRVAS</sequence>
<dbReference type="InterPro" id="IPR002500">
    <property type="entry name" value="PAPS_reduct_dom"/>
</dbReference>
<dbReference type="RefSeq" id="WP_184149983.1">
    <property type="nucleotide sequence ID" value="NZ_JACHFM010000002.1"/>
</dbReference>
<dbReference type="NCBIfam" id="NF002537">
    <property type="entry name" value="PRK02090.1"/>
    <property type="match status" value="1"/>
</dbReference>
<dbReference type="GO" id="GO:0070814">
    <property type="term" value="P:hydrogen sulfide biosynthetic process"/>
    <property type="evidence" value="ECO:0007669"/>
    <property type="project" value="UniProtKB-UniRule"/>
</dbReference>
<dbReference type="PANTHER" id="PTHR46509">
    <property type="entry name" value="PHOSPHOADENOSINE PHOSPHOSULFATE REDUCTASE"/>
    <property type="match status" value="1"/>
</dbReference>